<comment type="caution">
    <text evidence="1">The sequence shown here is derived from an EMBL/GenBank/DDBJ whole genome shotgun (WGS) entry which is preliminary data.</text>
</comment>
<sequence length="247" mass="27345">MEEEEHRTKPVAVFMAFGTKGDVFPVAAIAAGFACDQRQYRVILVTHSSHEYLSCNLAEKYVAYVPVSSPPILSMHHNQNTTGSSGLSFSLQKKELIRDHRQECYSILEKIFGQGPSLEGDFIVINFFALRGFIPVSVWSSFSHDVGLIHPQSAASSGIRALSHCRGGMIVMVGNWSCSAIDECEGPLDRSKLMVAVDLPLMPLFRNPTVVVRRRTGRSISGEVLSSVKTPNQWSRARDMPTSEREC</sequence>
<dbReference type="Gene3D" id="3.40.50.2000">
    <property type="entry name" value="Glycogen Phosphorylase B"/>
    <property type="match status" value="1"/>
</dbReference>
<dbReference type="PANTHER" id="PTHR48050">
    <property type="entry name" value="STEROL 3-BETA-GLUCOSYLTRANSFERASE"/>
    <property type="match status" value="1"/>
</dbReference>
<dbReference type="PANTHER" id="PTHR48050:SF11">
    <property type="entry name" value="GLYCOSYLTRANSFERASE"/>
    <property type="match status" value="1"/>
</dbReference>
<dbReference type="PROSITE" id="PS51257">
    <property type="entry name" value="PROKAR_LIPOPROTEIN"/>
    <property type="match status" value="1"/>
</dbReference>
<dbReference type="AlphaFoldDB" id="A0AA88DP85"/>
<reference evidence="1" key="1">
    <citation type="submission" date="2023-07" db="EMBL/GenBank/DDBJ databases">
        <title>draft genome sequence of fig (Ficus carica).</title>
        <authorList>
            <person name="Takahashi T."/>
            <person name="Nishimura K."/>
        </authorList>
    </citation>
    <scope>NUCLEOTIDE SEQUENCE</scope>
</reference>
<dbReference type="Proteomes" id="UP001187192">
    <property type="component" value="Unassembled WGS sequence"/>
</dbReference>
<gene>
    <name evidence="1" type="ORF">TIFTF001_027975</name>
</gene>
<keyword evidence="2" id="KW-1185">Reference proteome</keyword>
<evidence type="ECO:0000313" key="1">
    <source>
        <dbReference type="EMBL" id="GMN58883.1"/>
    </source>
</evidence>
<evidence type="ECO:0000313" key="2">
    <source>
        <dbReference type="Proteomes" id="UP001187192"/>
    </source>
</evidence>
<organism evidence="1 2">
    <name type="scientific">Ficus carica</name>
    <name type="common">Common fig</name>
    <dbReference type="NCBI Taxonomy" id="3494"/>
    <lineage>
        <taxon>Eukaryota</taxon>
        <taxon>Viridiplantae</taxon>
        <taxon>Streptophyta</taxon>
        <taxon>Embryophyta</taxon>
        <taxon>Tracheophyta</taxon>
        <taxon>Spermatophyta</taxon>
        <taxon>Magnoliopsida</taxon>
        <taxon>eudicotyledons</taxon>
        <taxon>Gunneridae</taxon>
        <taxon>Pentapetalae</taxon>
        <taxon>rosids</taxon>
        <taxon>fabids</taxon>
        <taxon>Rosales</taxon>
        <taxon>Moraceae</taxon>
        <taxon>Ficeae</taxon>
        <taxon>Ficus</taxon>
    </lineage>
</organism>
<protein>
    <submittedName>
        <fullName evidence="1">Uncharacterized protein</fullName>
    </submittedName>
</protein>
<accession>A0AA88DP85</accession>
<dbReference type="EMBL" id="BTGU01000082">
    <property type="protein sequence ID" value="GMN58883.1"/>
    <property type="molecule type" value="Genomic_DNA"/>
</dbReference>
<dbReference type="InterPro" id="IPR050426">
    <property type="entry name" value="Glycosyltransferase_28"/>
</dbReference>
<proteinExistence type="predicted"/>
<name>A0AA88DP85_FICCA</name>